<evidence type="ECO:0000313" key="1">
    <source>
        <dbReference type="EMBL" id="UAW96666.1"/>
    </source>
</evidence>
<proteinExistence type="predicted"/>
<accession>A0AAE8XRR9</accession>
<organism evidence="1 2">
    <name type="scientific">Erwinia phage pEa_SNUABM_22</name>
    <dbReference type="NCBI Taxonomy" id="2869549"/>
    <lineage>
        <taxon>Viruses</taxon>
        <taxon>Duplodnaviria</taxon>
        <taxon>Heunggongvirae</taxon>
        <taxon>Uroviricota</taxon>
        <taxon>Caudoviricetes</taxon>
        <taxon>Alexandravirus</taxon>
        <taxon>Alexandravirus SNUABM22</taxon>
    </lineage>
</organism>
<sequence>MYEMTMNSGAVVSISAATKAQVANAEILFGKNAKVLIKRIDELVKIKELDTAKLEAILDILKDTEATTTFAKKAAGKNAVTAIKNLYKAKTLVATINGLRAVKIKVTAPNDTAKAAVKPQRVAKTKGDTGIKPAKVVAQRVNQNATLPKIDLARIGPKFMNNVTQTQIDSIAAALSEATGLTFVGEHTPSNGQSSDWTFSAANPNARYREIHIDPPYEFHEYERSTSWHIGATTNTGGIVIGQELRRPTPAAFAAAITKLVGKVGTPSKKAATVAAGAVTFDPAYSVLRTQTASKYAPKFIRAVEPTPGAAKLLRTTGNQFSFEYKGLEVSVVMKQKGWLMTFIGDHLKKVQNVQIHLGELESIKNVIELFATKDPTAAQAQAAIKKGLRKL</sequence>
<dbReference type="EMBL" id="MZ443785">
    <property type="protein sequence ID" value="UAW96666.1"/>
    <property type="molecule type" value="Genomic_DNA"/>
</dbReference>
<keyword evidence="2" id="KW-1185">Reference proteome</keyword>
<name>A0AAE8XRR9_9CAUD</name>
<dbReference type="Proteomes" id="UP000827717">
    <property type="component" value="Segment"/>
</dbReference>
<gene>
    <name evidence="1" type="ORF">pEaSNUABM22_00179</name>
</gene>
<evidence type="ECO:0000313" key="2">
    <source>
        <dbReference type="Proteomes" id="UP000827717"/>
    </source>
</evidence>
<reference evidence="1 2" key="1">
    <citation type="submission" date="2021-06" db="EMBL/GenBank/DDBJ databases">
        <title>Complete genome sequence of Erwinia phage pEa_SNUABM_22.</title>
        <authorList>
            <person name="Kim S.G."/>
            <person name="Park S.C."/>
        </authorList>
    </citation>
    <scope>NUCLEOTIDE SEQUENCE [LARGE SCALE GENOMIC DNA]</scope>
    <source>
        <strain evidence="2">pEa_SNUABM_22</strain>
    </source>
</reference>
<protein>
    <submittedName>
        <fullName evidence="1">Uncharacterized protein</fullName>
    </submittedName>
</protein>